<evidence type="ECO:0000256" key="1">
    <source>
        <dbReference type="ARBA" id="ARBA00001771"/>
    </source>
</evidence>
<comment type="catalytic activity">
    <reaction evidence="1 11">
        <text>5-(2-hydroxyethyl)-4-methylthiazole + ATP = 4-methyl-5-(2-phosphooxyethyl)-thiazole + ADP + H(+)</text>
        <dbReference type="Rhea" id="RHEA:24212"/>
        <dbReference type="ChEBI" id="CHEBI:15378"/>
        <dbReference type="ChEBI" id="CHEBI:17957"/>
        <dbReference type="ChEBI" id="CHEBI:30616"/>
        <dbReference type="ChEBI" id="CHEBI:58296"/>
        <dbReference type="ChEBI" id="CHEBI:456216"/>
        <dbReference type="EC" id="2.7.1.50"/>
    </reaction>
</comment>
<dbReference type="InterPro" id="IPR029056">
    <property type="entry name" value="Ribokinase-like"/>
</dbReference>
<dbReference type="PRINTS" id="PR01099">
    <property type="entry name" value="HYETHTZKNASE"/>
</dbReference>
<proteinExistence type="inferred from homology"/>
<dbReference type="RefSeq" id="WP_137628404.1">
    <property type="nucleotide sequence ID" value="NZ_BJDJ01000008.1"/>
</dbReference>
<evidence type="ECO:0000256" key="2">
    <source>
        <dbReference type="ARBA" id="ARBA00001946"/>
    </source>
</evidence>
<feature type="binding site" evidence="11">
    <location>
        <position position="41"/>
    </location>
    <ligand>
        <name>substrate</name>
    </ligand>
</feature>
<keyword evidence="10 11" id="KW-0784">Thiamine biosynthesis</keyword>
<keyword evidence="9 11" id="KW-0460">Magnesium</keyword>
<dbReference type="HAMAP" id="MF_00228">
    <property type="entry name" value="Thz_kinase"/>
    <property type="match status" value="1"/>
</dbReference>
<evidence type="ECO:0000256" key="6">
    <source>
        <dbReference type="ARBA" id="ARBA00022741"/>
    </source>
</evidence>
<protein>
    <recommendedName>
        <fullName evidence="11">Hydroxyethylthiazole kinase</fullName>
        <ecNumber evidence="11">2.7.1.50</ecNumber>
    </recommendedName>
    <alternativeName>
        <fullName evidence="11">4-methyl-5-beta-hydroxyethylthiazole kinase</fullName>
        <shortName evidence="11">TH kinase</shortName>
        <shortName evidence="11">Thz kinase</shortName>
    </alternativeName>
</protein>
<feature type="binding site" evidence="11">
    <location>
        <position position="117"/>
    </location>
    <ligand>
        <name>ATP</name>
        <dbReference type="ChEBI" id="CHEBI:30616"/>
    </ligand>
</feature>
<evidence type="ECO:0000256" key="8">
    <source>
        <dbReference type="ARBA" id="ARBA00022840"/>
    </source>
</evidence>
<comment type="caution">
    <text evidence="12">The sequence shown here is derived from an EMBL/GenBank/DDBJ whole genome shotgun (WGS) entry which is preliminary data.</text>
</comment>
<keyword evidence="5 11" id="KW-0479">Metal-binding</keyword>
<dbReference type="NCBIfam" id="NF006830">
    <property type="entry name" value="PRK09355.1"/>
    <property type="match status" value="1"/>
</dbReference>
<dbReference type="Pfam" id="PF02110">
    <property type="entry name" value="HK"/>
    <property type="match status" value="1"/>
</dbReference>
<dbReference type="PIRSF" id="PIRSF000513">
    <property type="entry name" value="Thz_kinase"/>
    <property type="match status" value="1"/>
</dbReference>
<comment type="similarity">
    <text evidence="11">Belongs to the Thz kinase family.</text>
</comment>
<keyword evidence="7 11" id="KW-0418">Kinase</keyword>
<evidence type="ECO:0000256" key="4">
    <source>
        <dbReference type="ARBA" id="ARBA00022679"/>
    </source>
</evidence>
<dbReference type="CDD" id="cd01170">
    <property type="entry name" value="THZ_kinase"/>
    <property type="match status" value="1"/>
</dbReference>
<accession>A0ABW1RZ54</accession>
<dbReference type="GO" id="GO:0004417">
    <property type="term" value="F:hydroxyethylthiazole kinase activity"/>
    <property type="evidence" value="ECO:0007669"/>
    <property type="project" value="UniProtKB-EC"/>
</dbReference>
<evidence type="ECO:0000256" key="3">
    <source>
        <dbReference type="ARBA" id="ARBA00004868"/>
    </source>
</evidence>
<dbReference type="Gene3D" id="3.40.1190.20">
    <property type="match status" value="1"/>
</dbReference>
<feature type="binding site" evidence="11">
    <location>
        <position position="163"/>
    </location>
    <ligand>
        <name>ATP</name>
        <dbReference type="ChEBI" id="CHEBI:30616"/>
    </ligand>
</feature>
<dbReference type="EMBL" id="JBHSSC010000016">
    <property type="protein sequence ID" value="MFC6180793.1"/>
    <property type="molecule type" value="Genomic_DNA"/>
</dbReference>
<gene>
    <name evidence="11 12" type="primary">thiM</name>
    <name evidence="12" type="ORF">ACFP5Y_06140</name>
</gene>
<reference evidence="13" key="1">
    <citation type="journal article" date="2019" name="Int. J. Syst. Evol. Microbiol.">
        <title>The Global Catalogue of Microorganisms (GCM) 10K type strain sequencing project: providing services to taxonomists for standard genome sequencing and annotation.</title>
        <authorList>
            <consortium name="The Broad Institute Genomics Platform"/>
            <consortium name="The Broad Institute Genome Sequencing Center for Infectious Disease"/>
            <person name="Wu L."/>
            <person name="Ma J."/>
        </authorList>
    </citation>
    <scope>NUCLEOTIDE SEQUENCE [LARGE SCALE GENOMIC DNA]</scope>
    <source>
        <strain evidence="13">CCM 8933</strain>
    </source>
</reference>
<dbReference type="InterPro" id="IPR000417">
    <property type="entry name" value="Hyethyz_kinase"/>
</dbReference>
<evidence type="ECO:0000256" key="9">
    <source>
        <dbReference type="ARBA" id="ARBA00022842"/>
    </source>
</evidence>
<dbReference type="Proteomes" id="UP001596282">
    <property type="component" value="Unassembled WGS sequence"/>
</dbReference>
<organism evidence="12 13">
    <name type="scientific">Lactiplantibacillus daowaiensis</name>
    <dbReference type="NCBI Taxonomy" id="2559918"/>
    <lineage>
        <taxon>Bacteria</taxon>
        <taxon>Bacillati</taxon>
        <taxon>Bacillota</taxon>
        <taxon>Bacilli</taxon>
        <taxon>Lactobacillales</taxon>
        <taxon>Lactobacillaceae</taxon>
        <taxon>Lactiplantibacillus</taxon>
    </lineage>
</organism>
<keyword evidence="8 11" id="KW-0067">ATP-binding</keyword>
<evidence type="ECO:0000256" key="7">
    <source>
        <dbReference type="ARBA" id="ARBA00022777"/>
    </source>
</evidence>
<keyword evidence="13" id="KW-1185">Reference proteome</keyword>
<comment type="cofactor">
    <cofactor evidence="2 11">
        <name>Mg(2+)</name>
        <dbReference type="ChEBI" id="CHEBI:18420"/>
    </cofactor>
</comment>
<evidence type="ECO:0000313" key="12">
    <source>
        <dbReference type="EMBL" id="MFC6180793.1"/>
    </source>
</evidence>
<dbReference type="SUPFAM" id="SSF53613">
    <property type="entry name" value="Ribokinase-like"/>
    <property type="match status" value="1"/>
</dbReference>
<keyword evidence="4 11" id="KW-0808">Transferase</keyword>
<evidence type="ECO:0000313" key="13">
    <source>
        <dbReference type="Proteomes" id="UP001596282"/>
    </source>
</evidence>
<comment type="function">
    <text evidence="11">Catalyzes the phosphorylation of the hydroxyl group of 4-methyl-5-beta-hydroxyethylthiazole (THZ).</text>
</comment>
<evidence type="ECO:0000256" key="11">
    <source>
        <dbReference type="HAMAP-Rule" id="MF_00228"/>
    </source>
</evidence>
<evidence type="ECO:0000256" key="10">
    <source>
        <dbReference type="ARBA" id="ARBA00022977"/>
    </source>
</evidence>
<dbReference type="EC" id="2.7.1.50" evidence="11"/>
<name>A0ABW1RZ54_9LACO</name>
<sequence length="264" mass="27332">MNLELLTTLRQQNPIVFNVANFVTVQDVANGLNALGASPIMSAEVAEAESLVTIAGAVCLNLGTLTTRQIAQMQTVGRIANQQATPIVFDPVAVGAVPYRLQVAQDLLADFQVTVIRGNAGEIAALAGVDWQAKGIDAGTGGGDLIAIAKACAQKYHCVVVLSGPTDVITDGIRVTQVHNGTELFQLHVGSGDLLSSLVAAFAAIESTDSYTAAGVAAVVLAGTGELVADQLTAERPGTFAVGLIDKLHLVTEKELAQIAKYDE</sequence>
<comment type="pathway">
    <text evidence="3 11">Cofactor biosynthesis; thiamine diphosphate biosynthesis; 4-methyl-5-(2-phosphoethyl)-thiazole from 5-(2-hydroxyethyl)-4-methylthiazole: step 1/1.</text>
</comment>
<keyword evidence="6 11" id="KW-0547">Nucleotide-binding</keyword>
<evidence type="ECO:0000256" key="5">
    <source>
        <dbReference type="ARBA" id="ARBA00022723"/>
    </source>
</evidence>
<feature type="binding site" evidence="11">
    <location>
        <position position="190"/>
    </location>
    <ligand>
        <name>substrate</name>
    </ligand>
</feature>